<dbReference type="InterPro" id="IPR031308">
    <property type="entry name" value="UCP028777"/>
</dbReference>
<evidence type="ECO:0000313" key="4">
    <source>
        <dbReference type="Proteomes" id="UP000184268"/>
    </source>
</evidence>
<dbReference type="Proteomes" id="UP000184268">
    <property type="component" value="Unassembled WGS sequence"/>
</dbReference>
<dbReference type="NCBIfam" id="NF008740">
    <property type="entry name" value="PRK11770.1-2"/>
    <property type="match status" value="1"/>
</dbReference>
<dbReference type="Pfam" id="PF03733">
    <property type="entry name" value="YccF"/>
    <property type="match status" value="2"/>
</dbReference>
<name>A0A1M5XEH7_9GAMM</name>
<evidence type="ECO:0000259" key="2">
    <source>
        <dbReference type="Pfam" id="PF03733"/>
    </source>
</evidence>
<keyword evidence="1" id="KW-0472">Membrane</keyword>
<feature type="transmembrane region" description="Helical" evidence="1">
    <location>
        <begin position="6"/>
        <end position="33"/>
    </location>
</feature>
<dbReference type="RefSeq" id="WP_067661684.1">
    <property type="nucleotide sequence ID" value="NZ_FQXG01000005.1"/>
</dbReference>
<evidence type="ECO:0000256" key="1">
    <source>
        <dbReference type="PIRNR" id="PIRNR028777"/>
    </source>
</evidence>
<protein>
    <recommendedName>
        <fullName evidence="1">Inner membrane protein YccF</fullName>
    </recommendedName>
</protein>
<dbReference type="PANTHER" id="PTHR42903:SF1">
    <property type="entry name" value="INNER MEMBRANE PROTEIN YCCF"/>
    <property type="match status" value="1"/>
</dbReference>
<keyword evidence="4" id="KW-1185">Reference proteome</keyword>
<dbReference type="InterPro" id="IPR005185">
    <property type="entry name" value="YccF"/>
</dbReference>
<proteinExistence type="predicted"/>
<dbReference type="GO" id="GO:0005886">
    <property type="term" value="C:plasma membrane"/>
    <property type="evidence" value="ECO:0007669"/>
    <property type="project" value="UniProtKB-SubCell"/>
</dbReference>
<dbReference type="AlphaFoldDB" id="A0A1M5XEH7"/>
<dbReference type="STRING" id="299255.SAMN02745129_3458"/>
<evidence type="ECO:0000313" key="3">
    <source>
        <dbReference type="EMBL" id="SHH97904.1"/>
    </source>
</evidence>
<dbReference type="EMBL" id="FQXG01000005">
    <property type="protein sequence ID" value="SHH97904.1"/>
    <property type="molecule type" value="Genomic_DNA"/>
</dbReference>
<feature type="transmembrane region" description="Helical" evidence="1">
    <location>
        <begin position="97"/>
        <end position="114"/>
    </location>
</feature>
<sequence>MDLFRFIGNVLWLICGGFIMALAWALVGVVMVLTIIGIPFARSCFVIAQLSLWPFGKDIASRRVVNRQEDIGTGAFGTLGNVIWFLFAGLWLALGHLFHAVALIITIIGIPFAIQHVKLAMLTVAPIGQTVVQD</sequence>
<dbReference type="NCBIfam" id="NF008742">
    <property type="entry name" value="PRK11770.1-4"/>
    <property type="match status" value="1"/>
</dbReference>
<organism evidence="3 4">
    <name type="scientific">Ferrimonas marina</name>
    <dbReference type="NCBI Taxonomy" id="299255"/>
    <lineage>
        <taxon>Bacteria</taxon>
        <taxon>Pseudomonadati</taxon>
        <taxon>Pseudomonadota</taxon>
        <taxon>Gammaproteobacteria</taxon>
        <taxon>Alteromonadales</taxon>
        <taxon>Ferrimonadaceae</taxon>
        <taxon>Ferrimonas</taxon>
    </lineage>
</organism>
<accession>A0A1M5XEH7</accession>
<keyword evidence="1" id="KW-0812">Transmembrane</keyword>
<feature type="domain" description="Inner membrane component" evidence="2">
    <location>
        <begin position="7"/>
        <end position="57"/>
    </location>
</feature>
<keyword evidence="1" id="KW-1133">Transmembrane helix</keyword>
<dbReference type="PANTHER" id="PTHR42903">
    <property type="entry name" value="INNER MEMBRANE PROTEIN YCCF"/>
    <property type="match status" value="1"/>
</dbReference>
<dbReference type="InterPro" id="IPR052937">
    <property type="entry name" value="Inner_membrane_protein"/>
</dbReference>
<feature type="transmembrane region" description="Helical" evidence="1">
    <location>
        <begin position="71"/>
        <end position="91"/>
    </location>
</feature>
<dbReference type="PIRSF" id="PIRSF028777">
    <property type="entry name" value="UCP028777"/>
    <property type="match status" value="1"/>
</dbReference>
<keyword evidence="1" id="KW-0997">Cell inner membrane</keyword>
<comment type="subcellular location">
    <subcellularLocation>
        <location evidence="1">Cell inner membrane</location>
        <topology evidence="1">Multi-pass membrane protein</topology>
    </subcellularLocation>
</comment>
<keyword evidence="1" id="KW-1003">Cell membrane</keyword>
<dbReference type="OrthoDB" id="3238663at2"/>
<reference evidence="3 4" key="1">
    <citation type="submission" date="2016-11" db="EMBL/GenBank/DDBJ databases">
        <authorList>
            <person name="Jaros S."/>
            <person name="Januszkiewicz K."/>
            <person name="Wedrychowicz H."/>
        </authorList>
    </citation>
    <scope>NUCLEOTIDE SEQUENCE [LARGE SCALE GENOMIC DNA]</scope>
    <source>
        <strain evidence="3 4">DSM 16917</strain>
    </source>
</reference>
<feature type="domain" description="Inner membrane component" evidence="2">
    <location>
        <begin position="79"/>
        <end position="129"/>
    </location>
</feature>
<dbReference type="NCBIfam" id="NF008741">
    <property type="entry name" value="PRK11770.1-3"/>
    <property type="match status" value="1"/>
</dbReference>
<gene>
    <name evidence="3" type="ORF">SAMN02745129_3458</name>
</gene>